<proteinExistence type="inferred from homology"/>
<reference evidence="4" key="1">
    <citation type="submission" date="2021-01" db="EMBL/GenBank/DDBJ databases">
        <title>Modified the classification status of verrucomicrobia.</title>
        <authorList>
            <person name="Feng X."/>
        </authorList>
    </citation>
    <scope>NUCLEOTIDE SEQUENCE</scope>
    <source>
        <strain evidence="4">JCM 18052</strain>
    </source>
</reference>
<feature type="binding site" evidence="2">
    <location>
        <position position="203"/>
    </location>
    <ligand>
        <name>ATP</name>
        <dbReference type="ChEBI" id="CHEBI:30616"/>
    </ligand>
</feature>
<comment type="pathway">
    <text evidence="2">Cofactor biosynthesis; thiamine diphosphate biosynthesis; thiamine diphosphate from thiamine phosphate: step 1/1.</text>
</comment>
<dbReference type="GO" id="GO:0009228">
    <property type="term" value="P:thiamine biosynthetic process"/>
    <property type="evidence" value="ECO:0007669"/>
    <property type="project" value="UniProtKB-KW"/>
</dbReference>
<dbReference type="GO" id="GO:0009229">
    <property type="term" value="P:thiamine diphosphate biosynthetic process"/>
    <property type="evidence" value="ECO:0007669"/>
    <property type="project" value="UniProtKB-UniRule"/>
</dbReference>
<keyword evidence="5" id="KW-1185">Reference proteome</keyword>
<organism evidence="4 5">
    <name type="scientific">Luteolibacter yonseiensis</name>
    <dbReference type="NCBI Taxonomy" id="1144680"/>
    <lineage>
        <taxon>Bacteria</taxon>
        <taxon>Pseudomonadati</taxon>
        <taxon>Verrucomicrobiota</taxon>
        <taxon>Verrucomicrobiia</taxon>
        <taxon>Verrucomicrobiales</taxon>
        <taxon>Verrucomicrobiaceae</taxon>
        <taxon>Luteolibacter</taxon>
    </lineage>
</organism>
<dbReference type="PANTHER" id="PTHR30270">
    <property type="entry name" value="THIAMINE-MONOPHOSPHATE KINASE"/>
    <property type="match status" value="1"/>
</dbReference>
<evidence type="ECO:0000259" key="3">
    <source>
        <dbReference type="Pfam" id="PF00586"/>
    </source>
</evidence>
<feature type="binding site" evidence="2">
    <location>
        <position position="78"/>
    </location>
    <ligand>
        <name>Mg(2+)</name>
        <dbReference type="ChEBI" id="CHEBI:18420"/>
        <label>3</label>
    </ligand>
</feature>
<dbReference type="Proteomes" id="UP000600139">
    <property type="component" value="Unassembled WGS sequence"/>
</dbReference>
<dbReference type="InterPro" id="IPR006283">
    <property type="entry name" value="ThiL-like"/>
</dbReference>
<dbReference type="Gene3D" id="3.90.650.10">
    <property type="entry name" value="PurM-like C-terminal domain"/>
    <property type="match status" value="1"/>
</dbReference>
<dbReference type="Pfam" id="PF00586">
    <property type="entry name" value="AIRS"/>
    <property type="match status" value="1"/>
</dbReference>
<keyword evidence="2" id="KW-0808">Transferase</keyword>
<dbReference type="RefSeq" id="WP_200350373.1">
    <property type="nucleotide sequence ID" value="NZ_BAABHZ010000012.1"/>
</dbReference>
<feature type="binding site" evidence="2">
    <location>
        <position position="244"/>
    </location>
    <ligand>
        <name>substrate</name>
    </ligand>
</feature>
<feature type="binding site" evidence="2">
    <location>
        <position position="108"/>
    </location>
    <ligand>
        <name>ATP</name>
        <dbReference type="ChEBI" id="CHEBI:30616"/>
    </ligand>
</feature>
<dbReference type="InterPro" id="IPR036921">
    <property type="entry name" value="PurM-like_N_sf"/>
</dbReference>
<feature type="binding site" evidence="2">
    <location>
        <position position="201"/>
    </location>
    <ligand>
        <name>Mg(2+)</name>
        <dbReference type="ChEBI" id="CHEBI:18420"/>
        <label>3</label>
    </ligand>
</feature>
<comment type="caution">
    <text evidence="4">The sequence shown here is derived from an EMBL/GenBank/DDBJ whole genome shotgun (WGS) entry which is preliminary data.</text>
</comment>
<feature type="binding site" evidence="2">
    <location>
        <position position="50"/>
    </location>
    <ligand>
        <name>Mg(2+)</name>
        <dbReference type="ChEBI" id="CHEBI:18420"/>
        <label>1</label>
    </ligand>
</feature>
<dbReference type="SUPFAM" id="SSF55326">
    <property type="entry name" value="PurM N-terminal domain-like"/>
    <property type="match status" value="1"/>
</dbReference>
<feature type="binding site" evidence="2">
    <location>
        <position position="154"/>
    </location>
    <ligand>
        <name>ATP</name>
        <dbReference type="ChEBI" id="CHEBI:30616"/>
    </ligand>
</feature>
<dbReference type="SUPFAM" id="SSF56042">
    <property type="entry name" value="PurM C-terminal domain-like"/>
    <property type="match status" value="1"/>
</dbReference>
<keyword evidence="1 2" id="KW-0784">Thiamine biosynthesis</keyword>
<feature type="binding site" evidence="2">
    <location>
        <position position="78"/>
    </location>
    <ligand>
        <name>Mg(2+)</name>
        <dbReference type="ChEBI" id="CHEBI:18420"/>
        <label>4</label>
    </ligand>
</feature>
<dbReference type="PANTHER" id="PTHR30270:SF0">
    <property type="entry name" value="THIAMINE-MONOPHOSPHATE KINASE"/>
    <property type="match status" value="1"/>
</dbReference>
<feature type="domain" description="PurM-like N-terminal" evidence="3">
    <location>
        <begin position="31"/>
        <end position="146"/>
    </location>
</feature>
<comment type="caution">
    <text evidence="2">Lacks conserved residue(s) required for the propagation of feature annotation.</text>
</comment>
<dbReference type="EC" id="2.7.4.16" evidence="2"/>
<comment type="function">
    <text evidence="2">Catalyzes the ATP-dependent phosphorylation of thiamine-monophosphate (TMP) to form thiamine-pyrophosphate (TPP), the active form of vitamin B1.</text>
</comment>
<sequence length="298" mass="31503">MKTLRDIGEDALIDRLIGLVPRDANPAAGPGDDCAVIDQGGSTLLLLKTDALVEHVHFLPTAPAHAVGWKAAARVVSDFAAMGGKPEHFLITLALPPETTVDWVENLYRGFGGCLEKFGGFLAGGETSGVPAGSAAVISIAATGSVSRENLVLRSTVKPGDILFVTGTLGGSIHGKHLDFTPRIREAEWLVTHFKPSAMMDLSDGLGKDLARLAAASACGFRIERENLPLTPGCTADQAIGDGEDFELLFTIHESLVGNLQAAWPFTDTPLTRIGKMEEAGNGETLEGGWEHFQASHQ</sequence>
<feature type="binding site" evidence="2">
    <location>
        <position position="49"/>
    </location>
    <ligand>
        <name>Mg(2+)</name>
        <dbReference type="ChEBI" id="CHEBI:18420"/>
        <label>1</label>
    </ligand>
</feature>
<dbReference type="CDD" id="cd02194">
    <property type="entry name" value="ThiL"/>
    <property type="match status" value="1"/>
</dbReference>
<gene>
    <name evidence="2" type="primary">thiL</name>
    <name evidence="4" type="ORF">JIN84_07295</name>
</gene>
<accession>A0A934R255</accession>
<dbReference type="HAMAP" id="MF_02128">
    <property type="entry name" value="TMP_kinase"/>
    <property type="match status" value="1"/>
</dbReference>
<dbReference type="EMBL" id="JAENIK010000008">
    <property type="protein sequence ID" value="MBK1815412.1"/>
    <property type="molecule type" value="Genomic_DNA"/>
</dbReference>
<name>A0A934R255_9BACT</name>
<dbReference type="GO" id="GO:0000287">
    <property type="term" value="F:magnesium ion binding"/>
    <property type="evidence" value="ECO:0007669"/>
    <property type="project" value="UniProtKB-UniRule"/>
</dbReference>
<protein>
    <recommendedName>
        <fullName evidence="2">Thiamine-monophosphate kinase</fullName>
        <shortName evidence="2">TMP kinase</shortName>
        <shortName evidence="2">Thiamine-phosphate kinase</shortName>
        <ecNumber evidence="2">2.7.4.16</ecNumber>
    </recommendedName>
</protein>
<keyword evidence="2 4" id="KW-0418">Kinase</keyword>
<feature type="binding site" evidence="2">
    <location>
        <position position="33"/>
    </location>
    <ligand>
        <name>Mg(2+)</name>
        <dbReference type="ChEBI" id="CHEBI:18420"/>
        <label>4</label>
    </ligand>
</feature>
<dbReference type="AlphaFoldDB" id="A0A934R255"/>
<evidence type="ECO:0000256" key="1">
    <source>
        <dbReference type="ARBA" id="ARBA00022977"/>
    </source>
</evidence>
<dbReference type="Gene3D" id="3.30.1330.10">
    <property type="entry name" value="PurM-like, N-terminal domain"/>
    <property type="match status" value="1"/>
</dbReference>
<comment type="similarity">
    <text evidence="2">Belongs to the thiamine-monophosphate kinase family.</text>
</comment>
<evidence type="ECO:0000256" key="2">
    <source>
        <dbReference type="HAMAP-Rule" id="MF_02128"/>
    </source>
</evidence>
<comment type="catalytic activity">
    <reaction evidence="2">
        <text>thiamine phosphate + ATP = thiamine diphosphate + ADP</text>
        <dbReference type="Rhea" id="RHEA:15913"/>
        <dbReference type="ChEBI" id="CHEBI:30616"/>
        <dbReference type="ChEBI" id="CHEBI:37575"/>
        <dbReference type="ChEBI" id="CHEBI:58937"/>
        <dbReference type="ChEBI" id="CHEBI:456216"/>
        <dbReference type="EC" id="2.7.4.16"/>
    </reaction>
</comment>
<dbReference type="InterPro" id="IPR036676">
    <property type="entry name" value="PurM-like_C_sf"/>
</dbReference>
<dbReference type="GO" id="GO:0009030">
    <property type="term" value="F:thiamine-phosphate kinase activity"/>
    <property type="evidence" value="ECO:0007669"/>
    <property type="project" value="UniProtKB-UniRule"/>
</dbReference>
<keyword evidence="2" id="KW-0460">Magnesium</keyword>
<dbReference type="PIRSF" id="PIRSF005303">
    <property type="entry name" value="Thiam_monoph_kin"/>
    <property type="match status" value="1"/>
</dbReference>
<evidence type="ECO:0000313" key="4">
    <source>
        <dbReference type="EMBL" id="MBK1815412.1"/>
    </source>
</evidence>
<keyword evidence="2" id="KW-0067">ATP-binding</keyword>
<feature type="binding site" evidence="2">
    <location>
        <position position="33"/>
    </location>
    <ligand>
        <name>Mg(2+)</name>
        <dbReference type="ChEBI" id="CHEBI:18420"/>
        <label>3</label>
    </ligand>
</feature>
<keyword evidence="2" id="KW-0479">Metal-binding</keyword>
<dbReference type="GO" id="GO:0005524">
    <property type="term" value="F:ATP binding"/>
    <property type="evidence" value="ECO:0007669"/>
    <property type="project" value="UniProtKB-UniRule"/>
</dbReference>
<evidence type="ECO:0000313" key="5">
    <source>
        <dbReference type="Proteomes" id="UP000600139"/>
    </source>
</evidence>
<comment type="miscellaneous">
    <text evidence="2">Reaction mechanism of ThiL seems to utilize a direct, inline transfer of the gamma-phosphate of ATP to TMP rather than a phosphorylated enzyme intermediate.</text>
</comment>
<feature type="binding site" evidence="2">
    <location>
        <position position="204"/>
    </location>
    <ligand>
        <name>Mg(2+)</name>
        <dbReference type="ChEBI" id="CHEBI:18420"/>
        <label>5</label>
    </ligand>
</feature>
<feature type="binding site" evidence="2">
    <location>
        <position position="57"/>
    </location>
    <ligand>
        <name>substrate</name>
    </ligand>
</feature>
<keyword evidence="2" id="KW-0547">Nucleotide-binding</keyword>
<feature type="binding site" evidence="2">
    <location>
        <position position="50"/>
    </location>
    <ligand>
        <name>Mg(2+)</name>
        <dbReference type="ChEBI" id="CHEBI:18420"/>
        <label>2</label>
    </ligand>
</feature>
<dbReference type="InterPro" id="IPR016188">
    <property type="entry name" value="PurM-like_N"/>
</dbReference>
<feature type="binding site" evidence="2">
    <location>
        <position position="78"/>
    </location>
    <ligand>
        <name>Mg(2+)</name>
        <dbReference type="ChEBI" id="CHEBI:18420"/>
        <label>2</label>
    </ligand>
</feature>
<feature type="binding site" evidence="2">
    <location>
        <position position="290"/>
    </location>
    <ligand>
        <name>substrate</name>
    </ligand>
</feature>